<organism evidence="2 3">
    <name type="scientific">Microvirga aerophila</name>
    <dbReference type="NCBI Taxonomy" id="670291"/>
    <lineage>
        <taxon>Bacteria</taxon>
        <taxon>Pseudomonadati</taxon>
        <taxon>Pseudomonadota</taxon>
        <taxon>Alphaproteobacteria</taxon>
        <taxon>Hyphomicrobiales</taxon>
        <taxon>Methylobacteriaceae</taxon>
        <taxon>Microvirga</taxon>
    </lineage>
</organism>
<gene>
    <name evidence="2" type="ORF">MAE02_40570</name>
</gene>
<dbReference type="Proteomes" id="UP000321085">
    <property type="component" value="Unassembled WGS sequence"/>
</dbReference>
<keyword evidence="3" id="KW-1185">Reference proteome</keyword>
<evidence type="ECO:0000313" key="3">
    <source>
        <dbReference type="Proteomes" id="UP000321085"/>
    </source>
</evidence>
<dbReference type="EMBL" id="BJYU01000062">
    <property type="protein sequence ID" value="GEO16361.1"/>
    <property type="molecule type" value="Genomic_DNA"/>
</dbReference>
<accession>A0A512BWN1</accession>
<feature type="region of interest" description="Disordered" evidence="1">
    <location>
        <begin position="1"/>
        <end position="23"/>
    </location>
</feature>
<evidence type="ECO:0000256" key="1">
    <source>
        <dbReference type="SAM" id="MobiDB-lite"/>
    </source>
</evidence>
<evidence type="ECO:0000313" key="2">
    <source>
        <dbReference type="EMBL" id="GEO16361.1"/>
    </source>
</evidence>
<dbReference type="AlphaFoldDB" id="A0A512BWN1"/>
<protein>
    <submittedName>
        <fullName evidence="2">Uncharacterized protein</fullName>
    </submittedName>
</protein>
<comment type="caution">
    <text evidence="2">The sequence shown here is derived from an EMBL/GenBank/DDBJ whole genome shotgun (WGS) entry which is preliminary data.</text>
</comment>
<sequence>MPRVTARGPYDDHRPSPQVPDRGDAPLTVIEAVILLVEGQACEDLVCIGKIEPRSWSVTARFTGSKVILMDLCSYTNCGFQ</sequence>
<proteinExistence type="predicted"/>
<reference evidence="2 3" key="1">
    <citation type="submission" date="2019-07" db="EMBL/GenBank/DDBJ databases">
        <title>Whole genome shotgun sequence of Microvirga aerophila NBRC 106136.</title>
        <authorList>
            <person name="Hosoyama A."/>
            <person name="Uohara A."/>
            <person name="Ohji S."/>
            <person name="Ichikawa N."/>
        </authorList>
    </citation>
    <scope>NUCLEOTIDE SEQUENCE [LARGE SCALE GENOMIC DNA]</scope>
    <source>
        <strain evidence="2 3">NBRC 106136</strain>
    </source>
</reference>
<name>A0A512BWN1_9HYPH</name>